<dbReference type="EMBL" id="QJKB01000010">
    <property type="protein sequence ID" value="PXX39761.1"/>
    <property type="molecule type" value="Genomic_DNA"/>
</dbReference>
<evidence type="ECO:0000313" key="3">
    <source>
        <dbReference type="Proteomes" id="UP000247792"/>
    </source>
</evidence>
<evidence type="ECO:0000313" key="2">
    <source>
        <dbReference type="EMBL" id="PXX39761.1"/>
    </source>
</evidence>
<gene>
    <name evidence="2" type="ORF">DFR42_110127</name>
</gene>
<proteinExistence type="predicted"/>
<dbReference type="RefSeq" id="WP_245937055.1">
    <property type="nucleotide sequence ID" value="NZ_QJKB01000010.1"/>
</dbReference>
<evidence type="ECO:0000256" key="1">
    <source>
        <dbReference type="SAM" id="MobiDB-lite"/>
    </source>
</evidence>
<protein>
    <recommendedName>
        <fullName evidence="4">HTH cro/C1-type domain-containing protein</fullName>
    </recommendedName>
</protein>
<comment type="caution">
    <text evidence="2">The sequence shown here is derived from an EMBL/GenBank/DDBJ whole genome shotgun (WGS) entry which is preliminary data.</text>
</comment>
<dbReference type="Proteomes" id="UP000247792">
    <property type="component" value="Unassembled WGS sequence"/>
</dbReference>
<reference evidence="2 3" key="1">
    <citation type="submission" date="2018-05" db="EMBL/GenBank/DDBJ databases">
        <title>Genomic Encyclopedia of Type Strains, Phase IV (KMG-IV): sequencing the most valuable type-strain genomes for metagenomic binning, comparative biology and taxonomic classification.</title>
        <authorList>
            <person name="Goeker M."/>
        </authorList>
    </citation>
    <scope>NUCLEOTIDE SEQUENCE [LARGE SCALE GENOMIC DNA]</scope>
    <source>
        <strain evidence="2 3">DSM 19792</strain>
    </source>
</reference>
<organism evidence="2 3">
    <name type="scientific">Undibacterium pigrum</name>
    <dbReference type="NCBI Taxonomy" id="401470"/>
    <lineage>
        <taxon>Bacteria</taxon>
        <taxon>Pseudomonadati</taxon>
        <taxon>Pseudomonadota</taxon>
        <taxon>Betaproteobacteria</taxon>
        <taxon>Burkholderiales</taxon>
        <taxon>Oxalobacteraceae</taxon>
        <taxon>Undibacterium</taxon>
    </lineage>
</organism>
<feature type="region of interest" description="Disordered" evidence="1">
    <location>
        <begin position="91"/>
        <end position="115"/>
    </location>
</feature>
<evidence type="ECO:0008006" key="4">
    <source>
        <dbReference type="Google" id="ProtNLM"/>
    </source>
</evidence>
<dbReference type="AlphaFoldDB" id="A0A318IZF6"/>
<sequence length="115" mass="13090">MSDLLNPQSDKVKYDPNRLFDTLIRRLRLKNDAALAKMLDVAPPVISKIRHLRLPIGASLMISMHEISDLSIKELRALMGDKRQTFLITYPQPKHHSTHTTSKSKAPALSRQYST</sequence>
<name>A0A318IZF6_9BURK</name>
<keyword evidence="3" id="KW-1185">Reference proteome</keyword>
<accession>A0A318IZF6</accession>